<evidence type="ECO:0000313" key="8">
    <source>
        <dbReference type="Proteomes" id="UP000825381"/>
    </source>
</evidence>
<sequence length="195" mass="21733">MKTKIIGLTGGIGSGKTTIANYFASLGVPVYIADEEAKKILYIPSVVAAITTAFGTDVLTDGIPDRKKLAALVFNNPEKLQQLNTIIHPKVAEHFNSWLTSKNNHLFVIKEAAILFESGSYKNCDKIILVTAPKALRIQRVISRDGSTEEEVVKRMNNQWDDEKKRQMSDFVIDNIVLDDAKQKAHAIYNTLKNM</sequence>
<gene>
    <name evidence="5 7" type="primary">coaE</name>
    <name evidence="7" type="ORF">K1I41_10995</name>
</gene>
<evidence type="ECO:0000256" key="2">
    <source>
        <dbReference type="ARBA" id="ARBA00022741"/>
    </source>
</evidence>
<dbReference type="CDD" id="cd02022">
    <property type="entry name" value="DPCK"/>
    <property type="match status" value="1"/>
</dbReference>
<keyword evidence="5 7" id="KW-0808">Transferase</keyword>
<comment type="subcellular location">
    <subcellularLocation>
        <location evidence="5">Cytoplasm</location>
    </subcellularLocation>
</comment>
<protein>
    <recommendedName>
        <fullName evidence="5 6">Dephospho-CoA kinase</fullName>
        <ecNumber evidence="5 6">2.7.1.24</ecNumber>
    </recommendedName>
    <alternativeName>
        <fullName evidence="5">Dephosphocoenzyme A kinase</fullName>
    </alternativeName>
</protein>
<reference evidence="7 8" key="1">
    <citation type="submission" date="2021-07" db="EMBL/GenBank/DDBJ databases">
        <title>Flavobacterium WSW3-B6 sp.nov, isolated from seaweed.</title>
        <authorList>
            <person name="Muhammad N."/>
            <person name="Ho H."/>
            <person name="Lee Y.-J."/>
            <person name="Nguyen T."/>
            <person name="Ho J."/>
            <person name="Kim S.-G."/>
        </authorList>
    </citation>
    <scope>NUCLEOTIDE SEQUENCE [LARGE SCALE GENOMIC DNA]</scope>
    <source>
        <strain evidence="7 8">WSW3-B6</strain>
    </source>
</reference>
<dbReference type="EMBL" id="CP080429">
    <property type="protein sequence ID" value="QYJ68047.1"/>
    <property type="molecule type" value="Genomic_DNA"/>
</dbReference>
<organism evidence="7 8">
    <name type="scientific">Flavobacterium litorale</name>
    <dbReference type="NCBI Taxonomy" id="2856519"/>
    <lineage>
        <taxon>Bacteria</taxon>
        <taxon>Pseudomonadati</taxon>
        <taxon>Bacteroidota</taxon>
        <taxon>Flavobacteriia</taxon>
        <taxon>Flavobacteriales</taxon>
        <taxon>Flavobacteriaceae</taxon>
        <taxon>Flavobacterium</taxon>
    </lineage>
</organism>
<evidence type="ECO:0000256" key="1">
    <source>
        <dbReference type="ARBA" id="ARBA00009018"/>
    </source>
</evidence>
<accession>A0ABX8V5D6</accession>
<comment type="catalytic activity">
    <reaction evidence="5">
        <text>3'-dephospho-CoA + ATP = ADP + CoA + H(+)</text>
        <dbReference type="Rhea" id="RHEA:18245"/>
        <dbReference type="ChEBI" id="CHEBI:15378"/>
        <dbReference type="ChEBI" id="CHEBI:30616"/>
        <dbReference type="ChEBI" id="CHEBI:57287"/>
        <dbReference type="ChEBI" id="CHEBI:57328"/>
        <dbReference type="ChEBI" id="CHEBI:456216"/>
        <dbReference type="EC" id="2.7.1.24"/>
    </reaction>
</comment>
<evidence type="ECO:0000313" key="7">
    <source>
        <dbReference type="EMBL" id="QYJ68047.1"/>
    </source>
</evidence>
<feature type="binding site" evidence="5">
    <location>
        <begin position="13"/>
        <end position="18"/>
    </location>
    <ligand>
        <name>ATP</name>
        <dbReference type="ChEBI" id="CHEBI:30616"/>
    </ligand>
</feature>
<keyword evidence="4 5" id="KW-0173">Coenzyme A biosynthesis</keyword>
<dbReference type="RefSeq" id="WP_220640392.1">
    <property type="nucleotide sequence ID" value="NZ_CP080429.1"/>
</dbReference>
<evidence type="ECO:0000256" key="6">
    <source>
        <dbReference type="NCBIfam" id="TIGR00152"/>
    </source>
</evidence>
<dbReference type="PANTHER" id="PTHR10695:SF46">
    <property type="entry name" value="BIFUNCTIONAL COENZYME A SYNTHASE-RELATED"/>
    <property type="match status" value="1"/>
</dbReference>
<dbReference type="Pfam" id="PF01121">
    <property type="entry name" value="CoaE"/>
    <property type="match status" value="1"/>
</dbReference>
<dbReference type="SUPFAM" id="SSF52540">
    <property type="entry name" value="P-loop containing nucleoside triphosphate hydrolases"/>
    <property type="match status" value="1"/>
</dbReference>
<evidence type="ECO:0000256" key="5">
    <source>
        <dbReference type="HAMAP-Rule" id="MF_00376"/>
    </source>
</evidence>
<keyword evidence="8" id="KW-1185">Reference proteome</keyword>
<name>A0ABX8V5D6_9FLAO</name>
<keyword evidence="3 5" id="KW-0067">ATP-binding</keyword>
<keyword evidence="2 5" id="KW-0547">Nucleotide-binding</keyword>
<dbReference type="HAMAP" id="MF_00376">
    <property type="entry name" value="Dephospho_CoA_kinase"/>
    <property type="match status" value="1"/>
</dbReference>
<proteinExistence type="inferred from homology"/>
<evidence type="ECO:0000256" key="4">
    <source>
        <dbReference type="ARBA" id="ARBA00022993"/>
    </source>
</evidence>
<dbReference type="Gene3D" id="3.40.50.300">
    <property type="entry name" value="P-loop containing nucleotide triphosphate hydrolases"/>
    <property type="match status" value="1"/>
</dbReference>
<comment type="pathway">
    <text evidence="5">Cofactor biosynthesis; coenzyme A biosynthesis; CoA from (R)-pantothenate: step 5/5.</text>
</comment>
<dbReference type="InterPro" id="IPR027417">
    <property type="entry name" value="P-loop_NTPase"/>
</dbReference>
<dbReference type="PANTHER" id="PTHR10695">
    <property type="entry name" value="DEPHOSPHO-COA KINASE-RELATED"/>
    <property type="match status" value="1"/>
</dbReference>
<dbReference type="PROSITE" id="PS51219">
    <property type="entry name" value="DPCK"/>
    <property type="match status" value="1"/>
</dbReference>
<dbReference type="EC" id="2.7.1.24" evidence="5 6"/>
<keyword evidence="5" id="KW-0963">Cytoplasm</keyword>
<comment type="similarity">
    <text evidence="1 5">Belongs to the CoaE family.</text>
</comment>
<evidence type="ECO:0000256" key="3">
    <source>
        <dbReference type="ARBA" id="ARBA00022840"/>
    </source>
</evidence>
<comment type="function">
    <text evidence="5">Catalyzes the phosphorylation of the 3'-hydroxyl group of dephosphocoenzyme A to form coenzyme A.</text>
</comment>
<dbReference type="Proteomes" id="UP000825381">
    <property type="component" value="Chromosome"/>
</dbReference>
<dbReference type="GO" id="GO:0004140">
    <property type="term" value="F:dephospho-CoA kinase activity"/>
    <property type="evidence" value="ECO:0007669"/>
    <property type="project" value="UniProtKB-EC"/>
</dbReference>
<dbReference type="InterPro" id="IPR001977">
    <property type="entry name" value="Depp_CoAkinase"/>
</dbReference>
<dbReference type="NCBIfam" id="TIGR00152">
    <property type="entry name" value="dephospho-CoA kinase"/>
    <property type="match status" value="1"/>
</dbReference>
<keyword evidence="5 7" id="KW-0418">Kinase</keyword>